<evidence type="ECO:0000313" key="2">
    <source>
        <dbReference type="EMBL" id="GFO86462.1"/>
    </source>
</evidence>
<comment type="caution">
    <text evidence="2">The sequence shown here is derived from an EMBL/GenBank/DDBJ whole genome shotgun (WGS) entry which is preliminary data.</text>
</comment>
<dbReference type="Proteomes" id="UP000613208">
    <property type="component" value="Unassembled WGS sequence"/>
</dbReference>
<dbReference type="InterPro" id="IPR001387">
    <property type="entry name" value="Cro/C1-type_HTH"/>
</dbReference>
<name>A0A916Q906_9FIRM</name>
<sequence>MILSKVEDLCKERGITISRLEKECGIGNATIKRWDESIPRSDTLKKVADYFDVSIEYFFE</sequence>
<dbReference type="SUPFAM" id="SSF47413">
    <property type="entry name" value="lambda repressor-like DNA-binding domains"/>
    <property type="match status" value="1"/>
</dbReference>
<dbReference type="SMART" id="SM00530">
    <property type="entry name" value="HTH_XRE"/>
    <property type="match status" value="1"/>
</dbReference>
<dbReference type="AlphaFoldDB" id="A0A916Q906"/>
<protein>
    <recommendedName>
        <fullName evidence="1">HTH cro/C1-type domain-containing protein</fullName>
    </recommendedName>
</protein>
<dbReference type="EMBL" id="BLYI01000065">
    <property type="protein sequence ID" value="GFO86462.1"/>
    <property type="molecule type" value="Genomic_DNA"/>
</dbReference>
<dbReference type="Gene3D" id="1.10.260.40">
    <property type="entry name" value="lambda repressor-like DNA-binding domains"/>
    <property type="match status" value="1"/>
</dbReference>
<dbReference type="GO" id="GO:0003677">
    <property type="term" value="F:DNA binding"/>
    <property type="evidence" value="ECO:0007669"/>
    <property type="project" value="InterPro"/>
</dbReference>
<gene>
    <name evidence="2" type="ORF">ANBU17_28090</name>
</gene>
<proteinExistence type="predicted"/>
<evidence type="ECO:0000313" key="3">
    <source>
        <dbReference type="Proteomes" id="UP000613208"/>
    </source>
</evidence>
<dbReference type="PROSITE" id="PS50943">
    <property type="entry name" value="HTH_CROC1"/>
    <property type="match status" value="1"/>
</dbReference>
<evidence type="ECO:0000259" key="1">
    <source>
        <dbReference type="PROSITE" id="PS50943"/>
    </source>
</evidence>
<reference evidence="2" key="1">
    <citation type="submission" date="2020-06" db="EMBL/GenBank/DDBJ databases">
        <title>Characterization of fructooligosaccharide metabolism and fructooligosaccharide-degrading enzymes in human commensal butyrate producers.</title>
        <authorList>
            <person name="Tanno H."/>
            <person name="Fujii T."/>
            <person name="Hirano K."/>
            <person name="Maeno S."/>
            <person name="Tonozuka T."/>
            <person name="Sakamoto M."/>
            <person name="Ohkuma M."/>
            <person name="Tochio T."/>
            <person name="Endo A."/>
        </authorList>
    </citation>
    <scope>NUCLEOTIDE SEQUENCE</scope>
    <source>
        <strain evidence="2">JCM 17466</strain>
    </source>
</reference>
<dbReference type="InterPro" id="IPR010982">
    <property type="entry name" value="Lambda_DNA-bd_dom_sf"/>
</dbReference>
<accession>A0A916Q906</accession>
<organism evidence="2 3">
    <name type="scientific">Anaerostipes butyraticus</name>
    <dbReference type="NCBI Taxonomy" id="645466"/>
    <lineage>
        <taxon>Bacteria</taxon>
        <taxon>Bacillati</taxon>
        <taxon>Bacillota</taxon>
        <taxon>Clostridia</taxon>
        <taxon>Lachnospirales</taxon>
        <taxon>Lachnospiraceae</taxon>
        <taxon>Anaerostipes</taxon>
    </lineage>
</organism>
<feature type="domain" description="HTH cro/C1-type" evidence="1">
    <location>
        <begin position="6"/>
        <end position="58"/>
    </location>
</feature>
<dbReference type="CDD" id="cd00093">
    <property type="entry name" value="HTH_XRE"/>
    <property type="match status" value="1"/>
</dbReference>
<keyword evidence="3" id="KW-1185">Reference proteome</keyword>
<dbReference type="Pfam" id="PF01381">
    <property type="entry name" value="HTH_3"/>
    <property type="match status" value="1"/>
</dbReference>